<comment type="caution">
    <text evidence="4">The sequence shown here is derived from an EMBL/GenBank/DDBJ whole genome shotgun (WGS) entry which is preliminary data.</text>
</comment>
<keyword evidence="5" id="KW-1185">Reference proteome</keyword>
<dbReference type="PANTHER" id="PTHR10380">
    <property type="entry name" value="CUTICLE PROTEIN"/>
    <property type="match status" value="1"/>
</dbReference>
<evidence type="ECO:0000256" key="1">
    <source>
        <dbReference type="ARBA" id="ARBA00022460"/>
    </source>
</evidence>
<accession>A0AAN7VLW4</accession>
<feature type="signal peptide" evidence="3">
    <location>
        <begin position="1"/>
        <end position="20"/>
    </location>
</feature>
<dbReference type="GO" id="GO:0062129">
    <property type="term" value="C:chitin-based extracellular matrix"/>
    <property type="evidence" value="ECO:0007669"/>
    <property type="project" value="TreeGrafter"/>
</dbReference>
<keyword evidence="1 2" id="KW-0193">Cuticle</keyword>
<dbReference type="GO" id="GO:0008010">
    <property type="term" value="F:structural constituent of chitin-based larval cuticle"/>
    <property type="evidence" value="ECO:0007669"/>
    <property type="project" value="TreeGrafter"/>
</dbReference>
<dbReference type="Proteomes" id="UP001329430">
    <property type="component" value="Chromosome 3"/>
</dbReference>
<dbReference type="PANTHER" id="PTHR10380:SF222">
    <property type="entry name" value="CUTICULAR PROTEIN 47EA"/>
    <property type="match status" value="1"/>
</dbReference>
<name>A0AAN7VLW4_9COLE</name>
<dbReference type="InterPro" id="IPR031311">
    <property type="entry name" value="CHIT_BIND_RR_consensus"/>
</dbReference>
<dbReference type="InterPro" id="IPR000618">
    <property type="entry name" value="Insect_cuticle"/>
</dbReference>
<dbReference type="PROSITE" id="PS51155">
    <property type="entry name" value="CHIT_BIND_RR_2"/>
    <property type="match status" value="1"/>
</dbReference>
<dbReference type="SUPFAM" id="SSF69360">
    <property type="entry name" value="Cell wall binding repeat"/>
    <property type="match status" value="1"/>
</dbReference>
<dbReference type="Pfam" id="PF00379">
    <property type="entry name" value="Chitin_bind_4"/>
    <property type="match status" value="1"/>
</dbReference>
<dbReference type="AlphaFoldDB" id="A0AAN7VLW4"/>
<evidence type="ECO:0000256" key="3">
    <source>
        <dbReference type="SAM" id="SignalP"/>
    </source>
</evidence>
<proteinExistence type="predicted"/>
<gene>
    <name evidence="4" type="ORF">RI129_004623</name>
</gene>
<dbReference type="InterPro" id="IPR050468">
    <property type="entry name" value="Cuticle_Struct_Prot"/>
</dbReference>
<organism evidence="4 5">
    <name type="scientific">Pyrocoelia pectoralis</name>
    <dbReference type="NCBI Taxonomy" id="417401"/>
    <lineage>
        <taxon>Eukaryota</taxon>
        <taxon>Metazoa</taxon>
        <taxon>Ecdysozoa</taxon>
        <taxon>Arthropoda</taxon>
        <taxon>Hexapoda</taxon>
        <taxon>Insecta</taxon>
        <taxon>Pterygota</taxon>
        <taxon>Neoptera</taxon>
        <taxon>Endopterygota</taxon>
        <taxon>Coleoptera</taxon>
        <taxon>Polyphaga</taxon>
        <taxon>Elateriformia</taxon>
        <taxon>Elateroidea</taxon>
        <taxon>Lampyridae</taxon>
        <taxon>Lampyrinae</taxon>
        <taxon>Pyrocoelia</taxon>
    </lineage>
</organism>
<evidence type="ECO:0000313" key="4">
    <source>
        <dbReference type="EMBL" id="KAK5646159.1"/>
    </source>
</evidence>
<dbReference type="PRINTS" id="PR00947">
    <property type="entry name" value="CUTICLE"/>
</dbReference>
<dbReference type="PROSITE" id="PS00233">
    <property type="entry name" value="CHIT_BIND_RR_1"/>
    <property type="match status" value="1"/>
</dbReference>
<dbReference type="EMBL" id="JAVRBK010000003">
    <property type="protein sequence ID" value="KAK5646159.1"/>
    <property type="molecule type" value="Genomic_DNA"/>
</dbReference>
<evidence type="ECO:0000256" key="2">
    <source>
        <dbReference type="PROSITE-ProRule" id="PRU00497"/>
    </source>
</evidence>
<evidence type="ECO:0000313" key="5">
    <source>
        <dbReference type="Proteomes" id="UP001329430"/>
    </source>
</evidence>
<feature type="chain" id="PRO_5042865548" evidence="3">
    <location>
        <begin position="21"/>
        <end position="143"/>
    </location>
</feature>
<reference evidence="4 5" key="1">
    <citation type="journal article" date="2024" name="Insects">
        <title>An Improved Chromosome-Level Genome Assembly of the Firefly Pyrocoelia pectoralis.</title>
        <authorList>
            <person name="Fu X."/>
            <person name="Meyer-Rochow V.B."/>
            <person name="Ballantyne L."/>
            <person name="Zhu X."/>
        </authorList>
    </citation>
    <scope>NUCLEOTIDE SEQUENCE [LARGE SCALE GENOMIC DNA]</scope>
    <source>
        <strain evidence="4">XCY_ONT2</strain>
    </source>
</reference>
<keyword evidence="3" id="KW-0732">Signal</keyword>
<protein>
    <submittedName>
        <fullName evidence="4">Uncharacterized protein</fullName>
    </submittedName>
</protein>
<sequence>MHLIFRAVLLLGSLCAVVKLQRLPYQYTNLNQVPILKLSYEPNPDGSYVYHYETGHGISAQQRGYLKNPGNPQTEAQVMEGSYSYVGPDGIQYTVTYLADENGYRAQGAHLPTPPPIPEAIQRSLAFNAAHPQISGAQGRLRF</sequence>